<proteinExistence type="inferred from homology"/>
<feature type="transmembrane region" description="Helical" evidence="9">
    <location>
        <begin position="872"/>
        <end position="891"/>
    </location>
</feature>
<feature type="transmembrane region" description="Helical" evidence="9">
    <location>
        <begin position="898"/>
        <end position="918"/>
    </location>
</feature>
<dbReference type="Gene3D" id="3.30.2090.10">
    <property type="entry name" value="Multidrug efflux transporter AcrB TolC docking domain, DN and DC subdomains"/>
    <property type="match status" value="2"/>
</dbReference>
<name>A0ABN6UK48_9GAMM</name>
<dbReference type="PANTHER" id="PTHR32063:SF13">
    <property type="entry name" value="MULTIDRUG EFFLUX PUMP SUBUNIT ACRB-RELATED"/>
    <property type="match status" value="1"/>
</dbReference>
<dbReference type="Gene3D" id="3.30.70.1430">
    <property type="entry name" value="Multidrug efflux transporter AcrB pore domain"/>
    <property type="match status" value="2"/>
</dbReference>
<evidence type="ECO:0000256" key="7">
    <source>
        <dbReference type="ARBA" id="ARBA00022989"/>
    </source>
</evidence>
<keyword evidence="6 9" id="KW-0812">Transmembrane</keyword>
<evidence type="ECO:0000256" key="3">
    <source>
        <dbReference type="ARBA" id="ARBA00022448"/>
    </source>
</evidence>
<dbReference type="Gene3D" id="1.20.1640.10">
    <property type="entry name" value="Multidrug efflux transporter AcrB transmembrane domain"/>
    <property type="match status" value="2"/>
</dbReference>
<dbReference type="SUPFAM" id="SSF82693">
    <property type="entry name" value="Multidrug efflux transporter AcrB pore domain, PN1, PN2, PC1 and PC2 subdomains"/>
    <property type="match status" value="3"/>
</dbReference>
<dbReference type="EMBL" id="AP027041">
    <property type="protein sequence ID" value="BDU16706.1"/>
    <property type="molecule type" value="Genomic_DNA"/>
</dbReference>
<feature type="transmembrane region" description="Helical" evidence="9">
    <location>
        <begin position="340"/>
        <end position="359"/>
    </location>
</feature>
<accession>A0ABN6UK48</accession>
<reference evidence="10 11" key="1">
    <citation type="journal article" date="2023" name="Int. J. Syst. Evol. Microbiol.">
        <title>Physiological and genomic analyses of cobalamin (vitamin B12)-auxotrophy of Lysobacter auxotrophicus sp. nov., a methionine-auxotrophic chitinolytic bacterium isolated from chitin-treated soil.</title>
        <authorList>
            <person name="Saito A."/>
            <person name="Dohra H."/>
            <person name="Hamada M."/>
            <person name="Moriuchi R."/>
            <person name="Kotsuchibashi Y."/>
            <person name="Mori K."/>
        </authorList>
    </citation>
    <scope>NUCLEOTIDE SEQUENCE [LARGE SCALE GENOMIC DNA]</scope>
    <source>
        <strain evidence="10 11">5-21a</strain>
    </source>
</reference>
<keyword evidence="5 9" id="KW-0997">Cell inner membrane</keyword>
<dbReference type="RefSeq" id="WP_281778693.1">
    <property type="nucleotide sequence ID" value="NZ_AP027041.1"/>
</dbReference>
<feature type="transmembrane region" description="Helical" evidence="9">
    <location>
        <begin position="540"/>
        <end position="560"/>
    </location>
</feature>
<sequence length="1052" mass="111971">MSSFFVYRPVFAWVVALFAILFGGLALRGLAVEQYPDVAPPSLNISATFIGADATTLDRTVTSVIEQELNGVDGFLHMSSTSRANGTASIRLTFRTGTDLDVARSQVQDRIARVEPRLPEEVRQMGVRVTESATGFLMLIALQSTGGVRDALELGDFASTRIADELRRLNGVGDVTLFGSGYAMRIWLDREKLVSYGLSAAEVMAAVREQNSQTAGGGIGLQPLAAGTETTAQIVMRGRFTTAEQFRQVIVRATPDAATVRLGDVARVELGKDTYAFSLALNGTQTAGLAVSLTSGANALATATAVRHRMAQLETTFPPDIQWTTPFDTTPFITESVNSVFVTMVQSMVLVSIVVLLFLQSWRTMFLPTLVVPISLIGACVGLMMFGVSINLLSLFAMVVAIGILNDDAIVIVENVQRIMVEDNLEAREATAKAMEQLTGAIVATTLVLLAVFIPMGFFPGSTGGIYRQFAVTLSVSLVVSTILSLTLAPAICGAMLRRPDDAPKRRHLGHRLFDAVNHGLERSSAAYGRVVGKMLARPVPWIAGFVLAVVATGLLYARLPGGFLPTEDQGYLFVAYNGAPGSTMQRTQQAIDQAERVMKAQPEVRNVVSVIGFSFFGQGQGVGMSFVDLHPWAERGGAQHRAMALAQRLNVAMASIPQAQVFALNPPPIQALGNASGFSMAIEDRGGAGSQAVQAGAMAIVMQAAGNPRLAGVRPESMPLAPQLQVEIDRTKARSLGLQLSQVNQALAIMFGSAYVNDFVHQGSVSRVFLQAQADQRMRPEDIASLRLVNAQGGSVPVSAFTRTRWTTGAQQIDRYNGFLSATVSGQAAPGVSSGTALREMEGIAARALPSGMGFEWTGTAREEKEAGSQVAMLLGLSFLVAFLLLAALYESWSTPVAVMLVVPLGVLGAVLFTMVRGMSADVYFNVGLITIIGLAAKNAILIVQFALDEEARGVDLLTAVQQAAAQRLRPILMTSLTFLVGMLPLVFATGAGAASRQAVGTGVLGSMFTATALGIFYTPLFYFLIRRWLQRRRDAAVPKAARDAGVGAGG</sequence>
<dbReference type="InterPro" id="IPR001036">
    <property type="entry name" value="Acrflvin-R"/>
</dbReference>
<evidence type="ECO:0000313" key="11">
    <source>
        <dbReference type="Proteomes" id="UP001317822"/>
    </source>
</evidence>
<dbReference type="InterPro" id="IPR004764">
    <property type="entry name" value="MdtF-like"/>
</dbReference>
<dbReference type="NCBIfam" id="NF000282">
    <property type="entry name" value="RND_permease_1"/>
    <property type="match status" value="1"/>
</dbReference>
<keyword evidence="7 9" id="KW-1133">Transmembrane helix</keyword>
<feature type="transmembrane region" description="Helical" evidence="9">
    <location>
        <begin position="1005"/>
        <end position="1027"/>
    </location>
</feature>
<keyword evidence="11" id="KW-1185">Reference proteome</keyword>
<evidence type="ECO:0000256" key="1">
    <source>
        <dbReference type="ARBA" id="ARBA00004429"/>
    </source>
</evidence>
<comment type="similarity">
    <text evidence="2 9">Belongs to the resistance-nodulation-cell division (RND) (TC 2.A.6) family.</text>
</comment>
<dbReference type="InterPro" id="IPR027463">
    <property type="entry name" value="AcrB_DN_DC_subdom"/>
</dbReference>
<dbReference type="Proteomes" id="UP001317822">
    <property type="component" value="Chromosome"/>
</dbReference>
<dbReference type="SUPFAM" id="SSF82714">
    <property type="entry name" value="Multidrug efflux transporter AcrB TolC docking domain, DN and DC subdomains"/>
    <property type="match status" value="2"/>
</dbReference>
<evidence type="ECO:0000256" key="4">
    <source>
        <dbReference type="ARBA" id="ARBA00022475"/>
    </source>
</evidence>
<keyword evidence="3 9" id="KW-0813">Transport</keyword>
<evidence type="ECO:0000313" key="10">
    <source>
        <dbReference type="EMBL" id="BDU16706.1"/>
    </source>
</evidence>
<evidence type="ECO:0000256" key="2">
    <source>
        <dbReference type="ARBA" id="ARBA00010942"/>
    </source>
</evidence>
<dbReference type="PANTHER" id="PTHR32063">
    <property type="match status" value="1"/>
</dbReference>
<evidence type="ECO:0000256" key="9">
    <source>
        <dbReference type="RuleBase" id="RU364070"/>
    </source>
</evidence>
<feature type="transmembrane region" description="Helical" evidence="9">
    <location>
        <begin position="924"/>
        <end position="949"/>
    </location>
</feature>
<protein>
    <recommendedName>
        <fullName evidence="9">Efflux pump membrane transporter</fullName>
    </recommendedName>
</protein>
<evidence type="ECO:0000256" key="5">
    <source>
        <dbReference type="ARBA" id="ARBA00022519"/>
    </source>
</evidence>
<dbReference type="SUPFAM" id="SSF82866">
    <property type="entry name" value="Multidrug efflux transporter AcrB transmembrane domain"/>
    <property type="match status" value="2"/>
</dbReference>
<dbReference type="Gene3D" id="3.30.70.1440">
    <property type="entry name" value="Multidrug efflux transporter AcrB pore domain"/>
    <property type="match status" value="1"/>
</dbReference>
<feature type="transmembrane region" description="Helical" evidence="9">
    <location>
        <begin position="470"/>
        <end position="497"/>
    </location>
</feature>
<feature type="transmembrane region" description="Helical" evidence="9">
    <location>
        <begin position="970"/>
        <end position="993"/>
    </location>
</feature>
<dbReference type="NCBIfam" id="TIGR00915">
    <property type="entry name" value="2A0602"/>
    <property type="match status" value="1"/>
</dbReference>
<gene>
    <name evidence="10" type="ORF">LA521A_19070</name>
</gene>
<evidence type="ECO:0000256" key="8">
    <source>
        <dbReference type="ARBA" id="ARBA00023136"/>
    </source>
</evidence>
<dbReference type="PRINTS" id="PR00702">
    <property type="entry name" value="ACRIFLAVINRP"/>
</dbReference>
<feature type="transmembrane region" description="Helical" evidence="9">
    <location>
        <begin position="366"/>
        <end position="386"/>
    </location>
</feature>
<feature type="transmembrane region" description="Helical" evidence="9">
    <location>
        <begin position="438"/>
        <end position="458"/>
    </location>
</feature>
<keyword evidence="8 9" id="KW-0472">Membrane</keyword>
<comment type="caution">
    <text evidence="9">Lacks conserved residue(s) required for the propagation of feature annotation.</text>
</comment>
<comment type="subcellular location">
    <subcellularLocation>
        <location evidence="1 9">Cell inner membrane</location>
        <topology evidence="1 9">Multi-pass membrane protein</topology>
    </subcellularLocation>
</comment>
<organism evidence="10 11">
    <name type="scientific">Lysobacter auxotrophicus</name>
    <dbReference type="NCBI Taxonomy" id="2992573"/>
    <lineage>
        <taxon>Bacteria</taxon>
        <taxon>Pseudomonadati</taxon>
        <taxon>Pseudomonadota</taxon>
        <taxon>Gammaproteobacteria</taxon>
        <taxon>Lysobacterales</taxon>
        <taxon>Lysobacteraceae</taxon>
        <taxon>Lysobacter</taxon>
    </lineage>
</organism>
<dbReference type="Pfam" id="PF00873">
    <property type="entry name" value="ACR_tran"/>
    <property type="match status" value="1"/>
</dbReference>
<keyword evidence="4" id="KW-1003">Cell membrane</keyword>
<dbReference type="Gene3D" id="3.30.70.1320">
    <property type="entry name" value="Multidrug efflux transporter AcrB pore domain like"/>
    <property type="match status" value="1"/>
</dbReference>
<evidence type="ECO:0000256" key="6">
    <source>
        <dbReference type="ARBA" id="ARBA00022692"/>
    </source>
</evidence>